<evidence type="ECO:0000313" key="2">
    <source>
        <dbReference type="EMBL" id="DAF42796.1"/>
    </source>
</evidence>
<evidence type="ECO:0000256" key="1">
    <source>
        <dbReference type="SAM" id="Coils"/>
    </source>
</evidence>
<reference evidence="2" key="1">
    <citation type="journal article" date="2021" name="Proc. Natl. Acad. Sci. U.S.A.">
        <title>A Catalog of Tens of Thousands of Viruses from Human Metagenomes Reveals Hidden Associations with Chronic Diseases.</title>
        <authorList>
            <person name="Tisza M.J."/>
            <person name="Buck C.B."/>
        </authorList>
    </citation>
    <scope>NUCLEOTIDE SEQUENCE</scope>
    <source>
        <strain evidence="2">CtHip2</strain>
    </source>
</reference>
<keyword evidence="1" id="KW-0175">Coiled coil</keyword>
<organism evidence="2">
    <name type="scientific">Siphoviridae sp. ctHip2</name>
    <dbReference type="NCBI Taxonomy" id="2827830"/>
    <lineage>
        <taxon>Viruses</taxon>
        <taxon>Duplodnaviria</taxon>
        <taxon>Heunggongvirae</taxon>
        <taxon>Uroviricota</taxon>
        <taxon>Caudoviricetes</taxon>
    </lineage>
</organism>
<accession>A0A8S5RVK3</accession>
<dbReference type="EMBL" id="BK032497">
    <property type="protein sequence ID" value="DAF42796.1"/>
    <property type="molecule type" value="Genomic_DNA"/>
</dbReference>
<protein>
    <submittedName>
        <fullName evidence="2">Uncharacterized protein</fullName>
    </submittedName>
</protein>
<sequence length="284" mass="33578">MTALTELKEIVNIESLQSAYYQDKFKLNLEETLNLLDKLEIEQMIKELTFYGKGFKIIVISNDEDYTYFEYVSTKAPKVKTEYTPLSLWKSDLTYSNEFKTSVPFKTQKMLKEEEELRIKEEADAKERQEKELNEVKENITTWKEEIERDCTPITDITSFTMIDHKRNRFSAYLVVPYLPKNYMYRISDENFLTEKERYAFDWIGYGTIEDGKLQLVGKGMAYVTKAYNDIYQNAVEELLKKQLIIPILGISPKRLRLTGFEISECSTKEYINIVLPDIKNYYK</sequence>
<name>A0A8S5RVK3_9CAUD</name>
<feature type="coiled-coil region" evidence="1">
    <location>
        <begin position="111"/>
        <end position="146"/>
    </location>
</feature>
<proteinExistence type="predicted"/>